<evidence type="ECO:0000313" key="1">
    <source>
        <dbReference type="EMBL" id="GER57711.1"/>
    </source>
</evidence>
<dbReference type="OrthoDB" id="10583993at2759"/>
<comment type="caution">
    <text evidence="1">The sequence shown here is derived from an EMBL/GenBank/DDBJ whole genome shotgun (WGS) entry which is preliminary data.</text>
</comment>
<dbReference type="EMBL" id="BKCP01013514">
    <property type="protein sequence ID" value="GER57711.1"/>
    <property type="molecule type" value="Genomic_DNA"/>
</dbReference>
<name>A0A5A7RKI8_STRAF</name>
<keyword evidence="2" id="KW-1185">Reference proteome</keyword>
<organism evidence="1 2">
    <name type="scientific">Striga asiatica</name>
    <name type="common">Asiatic witchweed</name>
    <name type="synonym">Buchnera asiatica</name>
    <dbReference type="NCBI Taxonomy" id="4170"/>
    <lineage>
        <taxon>Eukaryota</taxon>
        <taxon>Viridiplantae</taxon>
        <taxon>Streptophyta</taxon>
        <taxon>Embryophyta</taxon>
        <taxon>Tracheophyta</taxon>
        <taxon>Spermatophyta</taxon>
        <taxon>Magnoliopsida</taxon>
        <taxon>eudicotyledons</taxon>
        <taxon>Gunneridae</taxon>
        <taxon>Pentapetalae</taxon>
        <taxon>asterids</taxon>
        <taxon>lamiids</taxon>
        <taxon>Lamiales</taxon>
        <taxon>Orobanchaceae</taxon>
        <taxon>Buchnereae</taxon>
        <taxon>Striga</taxon>
    </lineage>
</organism>
<accession>A0A5A7RKI8</accession>
<evidence type="ECO:0000313" key="2">
    <source>
        <dbReference type="Proteomes" id="UP000325081"/>
    </source>
</evidence>
<protein>
    <submittedName>
        <fullName evidence="1">Response regulator</fullName>
    </submittedName>
</protein>
<reference evidence="2" key="1">
    <citation type="journal article" date="2019" name="Curr. Biol.">
        <title>Genome Sequence of Striga asiatica Provides Insight into the Evolution of Plant Parasitism.</title>
        <authorList>
            <person name="Yoshida S."/>
            <person name="Kim S."/>
            <person name="Wafula E.K."/>
            <person name="Tanskanen J."/>
            <person name="Kim Y.M."/>
            <person name="Honaas L."/>
            <person name="Yang Z."/>
            <person name="Spallek T."/>
            <person name="Conn C.E."/>
            <person name="Ichihashi Y."/>
            <person name="Cheong K."/>
            <person name="Cui S."/>
            <person name="Der J.P."/>
            <person name="Gundlach H."/>
            <person name="Jiao Y."/>
            <person name="Hori C."/>
            <person name="Ishida J.K."/>
            <person name="Kasahara H."/>
            <person name="Kiba T."/>
            <person name="Kim M.S."/>
            <person name="Koo N."/>
            <person name="Laohavisit A."/>
            <person name="Lee Y.H."/>
            <person name="Lumba S."/>
            <person name="McCourt P."/>
            <person name="Mortimer J.C."/>
            <person name="Mutuku J.M."/>
            <person name="Nomura T."/>
            <person name="Sasaki-Sekimoto Y."/>
            <person name="Seto Y."/>
            <person name="Wang Y."/>
            <person name="Wakatake T."/>
            <person name="Sakakibara H."/>
            <person name="Demura T."/>
            <person name="Yamaguchi S."/>
            <person name="Yoneyama K."/>
            <person name="Manabe R.I."/>
            <person name="Nelson D.C."/>
            <person name="Schulman A.H."/>
            <person name="Timko M.P."/>
            <person name="dePamphilis C.W."/>
            <person name="Choi D."/>
            <person name="Shirasu K."/>
        </authorList>
    </citation>
    <scope>NUCLEOTIDE SEQUENCE [LARGE SCALE GENOMIC DNA]</scope>
    <source>
        <strain evidence="2">cv. UVA1</strain>
    </source>
</reference>
<proteinExistence type="predicted"/>
<gene>
    <name evidence="1" type="ORF">STAS_35537</name>
</gene>
<dbReference type="AlphaFoldDB" id="A0A5A7RKI8"/>
<dbReference type="Proteomes" id="UP000325081">
    <property type="component" value="Unassembled WGS sequence"/>
</dbReference>
<sequence>MVRMRKKINSHGFYRLKWLGIRHGLCPASSQTSRTYVFPSPVLVIPFLGRKGRRCAELDSICHQTLGITGNATYSWMKSNAWRINYSNDICKLPNRDKFTSKPLKLPIIEKEALKSITIPTRSAKVRPIVPVPQQTSKSKVLGPNPAQSPASEYNFSAARTLYFSSFRSIVFASSCPIKNAEF</sequence>